<dbReference type="AlphaFoldDB" id="A0A507SPZ4"/>
<keyword evidence="6" id="KW-0762">Sugar transport</keyword>
<feature type="domain" description="PTS EIIB type-1" evidence="5">
    <location>
        <begin position="50"/>
        <end position="124"/>
    </location>
</feature>
<dbReference type="EMBL" id="SMDN01000008">
    <property type="protein sequence ID" value="TQC51452.1"/>
    <property type="molecule type" value="Genomic_DNA"/>
</dbReference>
<keyword evidence="4" id="KW-1133">Transmembrane helix</keyword>
<dbReference type="Gene3D" id="3.30.1360.60">
    <property type="entry name" value="Glucose permease domain IIB"/>
    <property type="match status" value="1"/>
</dbReference>
<evidence type="ECO:0000259" key="5">
    <source>
        <dbReference type="PROSITE" id="PS51098"/>
    </source>
</evidence>
<name>A0A507SPZ4_9BACT</name>
<keyword evidence="2" id="KW-0598">Phosphotransferase system</keyword>
<dbReference type="InterPro" id="IPR001996">
    <property type="entry name" value="PTS_IIB_1"/>
</dbReference>
<keyword evidence="4" id="KW-0812">Transmembrane</keyword>
<evidence type="ECO:0000313" key="7">
    <source>
        <dbReference type="Proteomes" id="UP000320801"/>
    </source>
</evidence>
<evidence type="ECO:0000313" key="6">
    <source>
        <dbReference type="EMBL" id="TQC51452.1"/>
    </source>
</evidence>
<evidence type="ECO:0000256" key="4">
    <source>
        <dbReference type="SAM" id="Phobius"/>
    </source>
</evidence>
<proteinExistence type="predicted"/>
<comment type="caution">
    <text evidence="3">Lacks conserved residue(s) required for the propagation of feature annotation.</text>
</comment>
<gene>
    <name evidence="6" type="ORF">E1I18_02615</name>
</gene>
<dbReference type="SUPFAM" id="SSF55604">
    <property type="entry name" value="Glucose permease domain IIB"/>
    <property type="match status" value="1"/>
</dbReference>
<dbReference type="InterPro" id="IPR036878">
    <property type="entry name" value="Glu_permease_IIB"/>
</dbReference>
<keyword evidence="6" id="KW-0813">Transport</keyword>
<evidence type="ECO:0000256" key="3">
    <source>
        <dbReference type="PROSITE-ProRule" id="PRU00421"/>
    </source>
</evidence>
<evidence type="ECO:0000256" key="2">
    <source>
        <dbReference type="ARBA" id="ARBA00022683"/>
    </source>
</evidence>
<keyword evidence="7" id="KW-1185">Reference proteome</keyword>
<organism evidence="6 7">
    <name type="scientific">Mycoplasmopsis mucosicanis</name>
    <dbReference type="NCBI Taxonomy" id="458208"/>
    <lineage>
        <taxon>Bacteria</taxon>
        <taxon>Bacillati</taxon>
        <taxon>Mycoplasmatota</taxon>
        <taxon>Mycoplasmoidales</taxon>
        <taxon>Metamycoplasmataceae</taxon>
        <taxon>Mycoplasmopsis</taxon>
    </lineage>
</organism>
<dbReference type="OrthoDB" id="400941at2"/>
<accession>A0A507SPZ4</accession>
<dbReference type="GO" id="GO:0008982">
    <property type="term" value="F:protein-N(PI)-phosphohistidine-sugar phosphotransferase activity"/>
    <property type="evidence" value="ECO:0007669"/>
    <property type="project" value="InterPro"/>
</dbReference>
<sequence length="124" mass="13909">MYNYFMTTKDKIKVFLLTIFTLGFCWLHWWRVNKHQQALVQGTKSTSVSEGKFNELIELLGGIENVVSMQASGSKLNVKINNAKLVNQQAILDSKIASGALISSEKVSLICGVYSQAYVDKFNK</sequence>
<reference evidence="6 7" key="1">
    <citation type="submission" date="2019-03" db="EMBL/GenBank/DDBJ databases">
        <title>Characterization of a novel Mycoplasma cynos real-time PCR assay.</title>
        <authorList>
            <person name="Tallmadge R.L."/>
            <person name="Mitchell P.K."/>
            <person name="Goodman L."/>
        </authorList>
    </citation>
    <scope>NUCLEOTIDE SEQUENCE [LARGE SCALE GENOMIC DNA]</scope>
    <source>
        <strain evidence="6 7">1642</strain>
    </source>
</reference>
<dbReference type="Proteomes" id="UP000320801">
    <property type="component" value="Unassembled WGS sequence"/>
</dbReference>
<protein>
    <submittedName>
        <fullName evidence="6">PTS sugar transporter subunit IIA</fullName>
    </submittedName>
</protein>
<keyword evidence="1" id="KW-0808">Transferase</keyword>
<dbReference type="PROSITE" id="PS51098">
    <property type="entry name" value="PTS_EIIB_TYPE_1"/>
    <property type="match status" value="1"/>
</dbReference>
<dbReference type="GO" id="GO:0009401">
    <property type="term" value="P:phosphoenolpyruvate-dependent sugar phosphotransferase system"/>
    <property type="evidence" value="ECO:0007669"/>
    <property type="project" value="UniProtKB-KW"/>
</dbReference>
<comment type="caution">
    <text evidence="6">The sequence shown here is derived from an EMBL/GenBank/DDBJ whole genome shotgun (WGS) entry which is preliminary data.</text>
</comment>
<feature type="transmembrane region" description="Helical" evidence="4">
    <location>
        <begin position="12"/>
        <end position="30"/>
    </location>
</feature>
<evidence type="ECO:0000256" key="1">
    <source>
        <dbReference type="ARBA" id="ARBA00022679"/>
    </source>
</evidence>
<keyword evidence="4" id="KW-0472">Membrane</keyword>